<dbReference type="PANTHER" id="PTHR11157:SF169">
    <property type="entry name" value="ELONGATION OF FATTY ACIDS PROTEIN"/>
    <property type="match status" value="1"/>
</dbReference>
<gene>
    <name evidence="11" type="ORF">NEDG_01880</name>
</gene>
<comment type="catalytic activity">
    <reaction evidence="10">
        <text>an acyl-CoA + malonyl-CoA + H(+) = a 3-oxoacyl-CoA + CO2 + CoA</text>
        <dbReference type="Rhea" id="RHEA:50252"/>
        <dbReference type="ChEBI" id="CHEBI:15378"/>
        <dbReference type="ChEBI" id="CHEBI:16526"/>
        <dbReference type="ChEBI" id="CHEBI:57287"/>
        <dbReference type="ChEBI" id="CHEBI:57384"/>
        <dbReference type="ChEBI" id="CHEBI:58342"/>
        <dbReference type="ChEBI" id="CHEBI:90726"/>
    </reaction>
    <physiologicalReaction direction="left-to-right" evidence="10">
        <dbReference type="Rhea" id="RHEA:50253"/>
    </physiologicalReaction>
</comment>
<keyword evidence="4 10" id="KW-0812">Transmembrane</keyword>
<feature type="transmembrane region" description="Helical" evidence="10">
    <location>
        <begin position="81"/>
        <end position="102"/>
    </location>
</feature>
<keyword evidence="12" id="KW-1185">Reference proteome</keyword>
<reference evidence="11 12" key="1">
    <citation type="submission" date="2016-02" db="EMBL/GenBank/DDBJ databases">
        <title>Discovery of a natural microsporidian pathogen with a broad tissue tropism in Caenorhabditis elegans.</title>
        <authorList>
            <person name="Luallen R.J."/>
            <person name="Reinke A.W."/>
            <person name="Tong L."/>
            <person name="Botts M.R."/>
            <person name="Felix M.-A."/>
            <person name="Troemel E.R."/>
        </authorList>
    </citation>
    <scope>NUCLEOTIDE SEQUENCE [LARGE SCALE GENOMIC DNA]</scope>
    <source>
        <strain evidence="11 12">JUm2807</strain>
    </source>
</reference>
<dbReference type="AlphaFoldDB" id="A0A177EHC3"/>
<comment type="caution">
    <text evidence="11">The sequence shown here is derived from an EMBL/GenBank/DDBJ whole genome shotgun (WGS) entry which is preliminary data.</text>
</comment>
<evidence type="ECO:0000256" key="7">
    <source>
        <dbReference type="ARBA" id="ARBA00023098"/>
    </source>
</evidence>
<dbReference type="Proteomes" id="UP000185944">
    <property type="component" value="Unassembled WGS sequence"/>
</dbReference>
<dbReference type="Pfam" id="PF01151">
    <property type="entry name" value="ELO"/>
    <property type="match status" value="1"/>
</dbReference>
<keyword evidence="7 10" id="KW-0443">Lipid metabolism</keyword>
<evidence type="ECO:0000256" key="6">
    <source>
        <dbReference type="ARBA" id="ARBA00022989"/>
    </source>
</evidence>
<feature type="transmembrane region" description="Helical" evidence="10">
    <location>
        <begin position="174"/>
        <end position="194"/>
    </location>
</feature>
<evidence type="ECO:0000256" key="5">
    <source>
        <dbReference type="ARBA" id="ARBA00022832"/>
    </source>
</evidence>
<evidence type="ECO:0000256" key="9">
    <source>
        <dbReference type="ARBA" id="ARBA00023160"/>
    </source>
</evidence>
<evidence type="ECO:0000313" key="12">
    <source>
        <dbReference type="Proteomes" id="UP000185944"/>
    </source>
</evidence>
<dbReference type="PANTHER" id="PTHR11157">
    <property type="entry name" value="FATTY ACID ACYL TRANSFERASE-RELATED"/>
    <property type="match status" value="1"/>
</dbReference>
<keyword evidence="2 10" id="KW-0444">Lipid biosynthesis</keyword>
<comment type="subcellular location">
    <subcellularLocation>
        <location evidence="1">Membrane</location>
        <topology evidence="1">Multi-pass membrane protein</topology>
    </subcellularLocation>
</comment>
<proteinExistence type="inferred from homology"/>
<dbReference type="GeneID" id="93648230"/>
<name>A0A177EHC3_9MICR</name>
<evidence type="ECO:0000256" key="2">
    <source>
        <dbReference type="ARBA" id="ARBA00022516"/>
    </source>
</evidence>
<evidence type="ECO:0000256" key="1">
    <source>
        <dbReference type="ARBA" id="ARBA00004141"/>
    </source>
</evidence>
<dbReference type="InterPro" id="IPR002076">
    <property type="entry name" value="ELO_fam"/>
</dbReference>
<keyword evidence="8 10" id="KW-0472">Membrane</keyword>
<evidence type="ECO:0000256" key="8">
    <source>
        <dbReference type="ARBA" id="ARBA00023136"/>
    </source>
</evidence>
<evidence type="ECO:0000256" key="4">
    <source>
        <dbReference type="ARBA" id="ARBA00022692"/>
    </source>
</evidence>
<organism evidence="11 12">
    <name type="scientific">Nematocida displodere</name>
    <dbReference type="NCBI Taxonomy" id="1805483"/>
    <lineage>
        <taxon>Eukaryota</taxon>
        <taxon>Fungi</taxon>
        <taxon>Fungi incertae sedis</taxon>
        <taxon>Microsporidia</taxon>
        <taxon>Nematocida</taxon>
    </lineage>
</organism>
<dbReference type="VEuPathDB" id="MicrosporidiaDB:NEDG_01880"/>
<dbReference type="GO" id="GO:0034625">
    <property type="term" value="P:fatty acid elongation, monounsaturated fatty acid"/>
    <property type="evidence" value="ECO:0007669"/>
    <property type="project" value="TreeGrafter"/>
</dbReference>
<dbReference type="GO" id="GO:0034626">
    <property type="term" value="P:fatty acid elongation, polyunsaturated fatty acid"/>
    <property type="evidence" value="ECO:0007669"/>
    <property type="project" value="TreeGrafter"/>
</dbReference>
<dbReference type="EC" id="2.3.1.-" evidence="10"/>
<feature type="transmembrane region" description="Helical" evidence="10">
    <location>
        <begin position="12"/>
        <end position="32"/>
    </location>
</feature>
<dbReference type="GO" id="GO:0042761">
    <property type="term" value="P:very long-chain fatty acid biosynthetic process"/>
    <property type="evidence" value="ECO:0007669"/>
    <property type="project" value="TreeGrafter"/>
</dbReference>
<dbReference type="RefSeq" id="XP_067544830.1">
    <property type="nucleotide sequence ID" value="XM_067689298.1"/>
</dbReference>
<feature type="transmembrane region" description="Helical" evidence="10">
    <location>
        <begin position="206"/>
        <end position="228"/>
    </location>
</feature>
<dbReference type="GO" id="GO:0009922">
    <property type="term" value="F:fatty acid elongase activity"/>
    <property type="evidence" value="ECO:0007669"/>
    <property type="project" value="InterPro"/>
</dbReference>
<comment type="similarity">
    <text evidence="10">Belongs to the ELO family.</text>
</comment>
<dbReference type="GO" id="GO:0005789">
    <property type="term" value="C:endoplasmic reticulum membrane"/>
    <property type="evidence" value="ECO:0007669"/>
    <property type="project" value="TreeGrafter"/>
</dbReference>
<dbReference type="OrthoDB" id="10259681at2759"/>
<dbReference type="EMBL" id="LTDL01000022">
    <property type="protein sequence ID" value="OAG31106.1"/>
    <property type="molecule type" value="Genomic_DNA"/>
</dbReference>
<dbReference type="GO" id="GO:0019367">
    <property type="term" value="P:fatty acid elongation, saturated fatty acid"/>
    <property type="evidence" value="ECO:0007669"/>
    <property type="project" value="TreeGrafter"/>
</dbReference>
<feature type="transmembrane region" description="Helical" evidence="10">
    <location>
        <begin position="122"/>
        <end position="143"/>
    </location>
</feature>
<keyword evidence="5 10" id="KW-0276">Fatty acid metabolism</keyword>
<accession>A0A177EHC3</accession>
<keyword evidence="9 10" id="KW-0275">Fatty acid biosynthesis</keyword>
<evidence type="ECO:0000256" key="3">
    <source>
        <dbReference type="ARBA" id="ARBA00022679"/>
    </source>
</evidence>
<dbReference type="GO" id="GO:0030148">
    <property type="term" value="P:sphingolipid biosynthetic process"/>
    <property type="evidence" value="ECO:0007669"/>
    <property type="project" value="TreeGrafter"/>
</dbReference>
<sequence length="300" mass="34353">MSDKLLAQMKNISLHWEMPVFSSIAYVIWVINNNKRIKDLGRREKLHARTRVAGNNEKTLSLLKGKSAFLKSVMFLHNMGMAVFSMAVFVKTFSVVWGGFWSLPFSSFIEDPSGNLEKQLSYSIWIFYISKYYEIVDTAILFASGKESSFLQMYHHAGAIVACWLVSLSQTYCGWIWVVLNSFIHSLMYLYYAGTVLGIRPPFKRAITFMQIAQFFVGIIFGFLYISNPKSFSSDPTIKFYQYSAIVFNMVYVVILIALFLNFERRTYREKRIVKEAAEKLATPMPLAPSTLSSPITSPV</sequence>
<protein>
    <recommendedName>
        <fullName evidence="10">Elongation of fatty acids protein</fullName>
        <ecNumber evidence="10">2.3.1.-</ecNumber>
    </recommendedName>
</protein>
<feature type="transmembrane region" description="Helical" evidence="10">
    <location>
        <begin position="240"/>
        <end position="263"/>
    </location>
</feature>
<dbReference type="STRING" id="1805483.A0A177EHC3"/>
<feature type="transmembrane region" description="Helical" evidence="10">
    <location>
        <begin position="150"/>
        <end position="168"/>
    </location>
</feature>
<keyword evidence="6 10" id="KW-1133">Transmembrane helix</keyword>
<evidence type="ECO:0000313" key="11">
    <source>
        <dbReference type="EMBL" id="OAG31106.1"/>
    </source>
</evidence>
<keyword evidence="3 10" id="KW-0808">Transferase</keyword>
<evidence type="ECO:0000256" key="10">
    <source>
        <dbReference type="RuleBase" id="RU361115"/>
    </source>
</evidence>